<keyword evidence="5" id="KW-0406">Ion transport</keyword>
<keyword evidence="5" id="KW-0407">Ion channel</keyword>
<feature type="transmembrane region" description="Helical" evidence="5">
    <location>
        <begin position="413"/>
        <end position="434"/>
    </location>
</feature>
<comment type="caution">
    <text evidence="8">The sequence shown here is derived from an EMBL/GenBank/DDBJ whole genome shotgun (WGS) entry which is preliminary data.</text>
</comment>
<name>A0ABD0L337_9CAEN</name>
<dbReference type="InterPro" id="IPR038050">
    <property type="entry name" value="Neuro_actylchol_rec"/>
</dbReference>
<feature type="transmembrane region" description="Helical" evidence="5">
    <location>
        <begin position="304"/>
        <end position="327"/>
    </location>
</feature>
<feature type="domain" description="Neurotransmitter-gated ion-channel transmembrane" evidence="7">
    <location>
        <begin position="247"/>
        <end position="333"/>
    </location>
</feature>
<dbReference type="PRINTS" id="PR00252">
    <property type="entry name" value="NRIONCHANNEL"/>
</dbReference>
<dbReference type="Pfam" id="PF02932">
    <property type="entry name" value="Neur_chan_memb"/>
    <property type="match status" value="1"/>
</dbReference>
<dbReference type="SUPFAM" id="SSF63712">
    <property type="entry name" value="Nicotinic receptor ligand binding domain-like"/>
    <property type="match status" value="1"/>
</dbReference>
<evidence type="ECO:0000313" key="9">
    <source>
        <dbReference type="Proteomes" id="UP001519460"/>
    </source>
</evidence>
<keyword evidence="9" id="KW-1185">Reference proteome</keyword>
<dbReference type="SUPFAM" id="SSF90112">
    <property type="entry name" value="Neurotransmitter-gated ion-channel transmembrane pore"/>
    <property type="match status" value="1"/>
</dbReference>
<dbReference type="CDD" id="cd18989">
    <property type="entry name" value="LGIC_ECD_cation"/>
    <property type="match status" value="1"/>
</dbReference>
<dbReference type="AlphaFoldDB" id="A0ABD0L337"/>
<evidence type="ECO:0000256" key="4">
    <source>
        <dbReference type="ARBA" id="ARBA00023136"/>
    </source>
</evidence>
<feature type="chain" id="PRO_5044534816" evidence="5">
    <location>
        <begin position="20"/>
        <end position="435"/>
    </location>
</feature>
<sequence length="435" mass="48282">MKFSLLSVTGLSLLVFCSAATFNTSFAENATKRGRDVYTELTDRLLAAHNPRVPPNADNKDNPVGINATMYLESILNFDMKKQELCVLIWFSVTWTDESLSWNASLYPIDSIFLPPRLLWHPDLSILNSFVARDKFLKLKLLMQVFQDGKVQWLPGEVMPLECPVDIRYYPFDTQTCSVKLGPWSRNAIFLNGTSCRAVSIVRNHGDWEILNPTCKYVMPYEDQSFWTFEYSFQLRRKGIVYAVNVLLPLLLVSALNSVVFALPVQCGEKMSVSLTSFLALAVFMTLIQDSLPSTSDTVCYLSVYLAFQMLLSALAIIVSAAVVVACHHRKETRGAAGGDNAESKARQADARARAATDRAGAFTCGEHCLENSIATMPDTGKHVSEAHAENGVPASEESDVGWQRLGLLMDKVCFPVFIALNILSFVIFCISVAI</sequence>
<keyword evidence="4 5" id="KW-0472">Membrane</keyword>
<evidence type="ECO:0000256" key="5">
    <source>
        <dbReference type="RuleBase" id="RU000687"/>
    </source>
</evidence>
<dbReference type="PANTHER" id="PTHR18945">
    <property type="entry name" value="NEUROTRANSMITTER GATED ION CHANNEL"/>
    <property type="match status" value="1"/>
</dbReference>
<evidence type="ECO:0000256" key="3">
    <source>
        <dbReference type="ARBA" id="ARBA00022989"/>
    </source>
</evidence>
<evidence type="ECO:0000259" key="6">
    <source>
        <dbReference type="Pfam" id="PF02931"/>
    </source>
</evidence>
<keyword evidence="5" id="KW-0732">Signal</keyword>
<feature type="domain" description="Neurotransmitter-gated ion-channel ligand-binding" evidence="6">
    <location>
        <begin position="39"/>
        <end position="188"/>
    </location>
</feature>
<dbReference type="InterPro" id="IPR006201">
    <property type="entry name" value="Neur_channel"/>
</dbReference>
<dbReference type="Gene3D" id="1.20.58.390">
    <property type="entry name" value="Neurotransmitter-gated ion-channel transmembrane domain"/>
    <property type="match status" value="1"/>
</dbReference>
<dbReference type="InterPro" id="IPR018000">
    <property type="entry name" value="Neurotransmitter_ion_chnl_CS"/>
</dbReference>
<dbReference type="GO" id="GO:0034220">
    <property type="term" value="P:monoatomic ion transmembrane transport"/>
    <property type="evidence" value="ECO:0007669"/>
    <property type="project" value="UniProtKB-KW"/>
</dbReference>
<proteinExistence type="inferred from homology"/>
<comment type="caution">
    <text evidence="5">Lacks conserved residue(s) required for the propagation of feature annotation.</text>
</comment>
<evidence type="ECO:0000259" key="7">
    <source>
        <dbReference type="Pfam" id="PF02932"/>
    </source>
</evidence>
<comment type="subcellular location">
    <subcellularLocation>
        <location evidence="1">Membrane</location>
        <topology evidence="1">Multi-pass membrane protein</topology>
    </subcellularLocation>
</comment>
<protein>
    <submittedName>
        <fullName evidence="8">Uncharacterized protein</fullName>
    </submittedName>
</protein>
<organism evidence="8 9">
    <name type="scientific">Batillaria attramentaria</name>
    <dbReference type="NCBI Taxonomy" id="370345"/>
    <lineage>
        <taxon>Eukaryota</taxon>
        <taxon>Metazoa</taxon>
        <taxon>Spiralia</taxon>
        <taxon>Lophotrochozoa</taxon>
        <taxon>Mollusca</taxon>
        <taxon>Gastropoda</taxon>
        <taxon>Caenogastropoda</taxon>
        <taxon>Sorbeoconcha</taxon>
        <taxon>Cerithioidea</taxon>
        <taxon>Batillariidae</taxon>
        <taxon>Batillaria</taxon>
    </lineage>
</organism>
<accession>A0ABD0L337</accession>
<dbReference type="Proteomes" id="UP001519460">
    <property type="component" value="Unassembled WGS sequence"/>
</dbReference>
<dbReference type="InterPro" id="IPR006029">
    <property type="entry name" value="Neurotrans-gated_channel_TM"/>
</dbReference>
<reference evidence="8 9" key="1">
    <citation type="journal article" date="2023" name="Sci. Data">
        <title>Genome assembly of the Korean intertidal mud-creeper Batillaria attramentaria.</title>
        <authorList>
            <person name="Patra A.K."/>
            <person name="Ho P.T."/>
            <person name="Jun S."/>
            <person name="Lee S.J."/>
            <person name="Kim Y."/>
            <person name="Won Y.J."/>
        </authorList>
    </citation>
    <scope>NUCLEOTIDE SEQUENCE [LARGE SCALE GENOMIC DNA]</scope>
    <source>
        <strain evidence="8">Wonlab-2016</strain>
    </source>
</reference>
<evidence type="ECO:0000256" key="2">
    <source>
        <dbReference type="ARBA" id="ARBA00022692"/>
    </source>
</evidence>
<keyword evidence="2 5" id="KW-0812">Transmembrane</keyword>
<dbReference type="Gene3D" id="2.70.170.10">
    <property type="entry name" value="Neurotransmitter-gated ion-channel ligand-binding domain"/>
    <property type="match status" value="1"/>
</dbReference>
<feature type="transmembrane region" description="Helical" evidence="5">
    <location>
        <begin position="240"/>
        <end position="263"/>
    </location>
</feature>
<dbReference type="InterPro" id="IPR006202">
    <property type="entry name" value="Neur_chan_lig-bd"/>
</dbReference>
<dbReference type="EMBL" id="JACVVK020000089">
    <property type="protein sequence ID" value="KAK7493755.1"/>
    <property type="molecule type" value="Genomic_DNA"/>
</dbReference>
<keyword evidence="3 5" id="KW-1133">Transmembrane helix</keyword>
<dbReference type="CDD" id="cd19051">
    <property type="entry name" value="LGIC_TM_cation"/>
    <property type="match status" value="1"/>
</dbReference>
<dbReference type="GO" id="GO:0016020">
    <property type="term" value="C:membrane"/>
    <property type="evidence" value="ECO:0007669"/>
    <property type="project" value="UniProtKB-SubCell"/>
</dbReference>
<dbReference type="InterPro" id="IPR036719">
    <property type="entry name" value="Neuro-gated_channel_TM_sf"/>
</dbReference>
<evidence type="ECO:0000313" key="8">
    <source>
        <dbReference type="EMBL" id="KAK7493755.1"/>
    </source>
</evidence>
<comment type="similarity">
    <text evidence="5">Belongs to the ligand-gated ion channel (TC 1.A.9) family.</text>
</comment>
<feature type="signal peptide" evidence="5">
    <location>
        <begin position="1"/>
        <end position="19"/>
    </location>
</feature>
<dbReference type="PROSITE" id="PS00236">
    <property type="entry name" value="NEUROTR_ION_CHANNEL"/>
    <property type="match status" value="1"/>
</dbReference>
<dbReference type="InterPro" id="IPR036734">
    <property type="entry name" value="Neur_chan_lig-bd_sf"/>
</dbReference>
<evidence type="ECO:0000256" key="1">
    <source>
        <dbReference type="ARBA" id="ARBA00004141"/>
    </source>
</evidence>
<gene>
    <name evidence="8" type="ORF">BaRGS_00014896</name>
</gene>
<keyword evidence="5" id="KW-0813">Transport</keyword>
<dbReference type="Pfam" id="PF02931">
    <property type="entry name" value="Neur_chan_LBD"/>
    <property type="match status" value="1"/>
</dbReference>